<evidence type="ECO:0000256" key="1">
    <source>
        <dbReference type="ARBA" id="ARBA00004141"/>
    </source>
</evidence>
<organism evidence="6 7">
    <name type="scientific">Peronospora matthiolae</name>
    <dbReference type="NCBI Taxonomy" id="2874970"/>
    <lineage>
        <taxon>Eukaryota</taxon>
        <taxon>Sar</taxon>
        <taxon>Stramenopiles</taxon>
        <taxon>Oomycota</taxon>
        <taxon>Peronosporomycetes</taxon>
        <taxon>Peronosporales</taxon>
        <taxon>Peronosporaceae</taxon>
        <taxon>Peronospora</taxon>
    </lineage>
</organism>
<dbReference type="Pfam" id="PF04241">
    <property type="entry name" value="DUF423"/>
    <property type="match status" value="1"/>
</dbReference>
<evidence type="ECO:0000256" key="3">
    <source>
        <dbReference type="ARBA" id="ARBA00022989"/>
    </source>
</evidence>
<protein>
    <recommendedName>
        <fullName evidence="8">DUF423-domain-containing protein</fullName>
    </recommendedName>
</protein>
<sequence length="120" mass="12730">MKTAVISPVGSIWWKVGAMTGASGVMLGAFGAHALKNRVKDPELLKSWSTAAYYQLIHSVVLLAAPMCRHPKLAGRLISTGTMLFSGSIYLMVLTGEKRLGMITPVGGVAMVAGWLALML</sequence>
<accession>A0AAV1TIQ5</accession>
<dbReference type="GO" id="GO:0016020">
    <property type="term" value="C:membrane"/>
    <property type="evidence" value="ECO:0007669"/>
    <property type="project" value="UniProtKB-SubCell"/>
</dbReference>
<evidence type="ECO:0000313" key="6">
    <source>
        <dbReference type="EMBL" id="CAK7919362.1"/>
    </source>
</evidence>
<keyword evidence="3 5" id="KW-1133">Transmembrane helix</keyword>
<evidence type="ECO:0008006" key="8">
    <source>
        <dbReference type="Google" id="ProtNLM"/>
    </source>
</evidence>
<dbReference type="AlphaFoldDB" id="A0AAV1TIQ5"/>
<proteinExistence type="predicted"/>
<gene>
    <name evidence="6" type="ORF">PM001_LOCUS5984</name>
</gene>
<dbReference type="Proteomes" id="UP001162060">
    <property type="component" value="Unassembled WGS sequence"/>
</dbReference>
<evidence type="ECO:0000256" key="4">
    <source>
        <dbReference type="ARBA" id="ARBA00023136"/>
    </source>
</evidence>
<evidence type="ECO:0000256" key="2">
    <source>
        <dbReference type="ARBA" id="ARBA00022692"/>
    </source>
</evidence>
<feature type="transmembrane region" description="Helical" evidence="5">
    <location>
        <begin position="100"/>
        <end position="118"/>
    </location>
</feature>
<keyword evidence="2 5" id="KW-0812">Transmembrane</keyword>
<feature type="transmembrane region" description="Helical" evidence="5">
    <location>
        <begin position="47"/>
        <end position="67"/>
    </location>
</feature>
<evidence type="ECO:0000313" key="7">
    <source>
        <dbReference type="Proteomes" id="UP001162060"/>
    </source>
</evidence>
<evidence type="ECO:0000256" key="5">
    <source>
        <dbReference type="SAM" id="Phobius"/>
    </source>
</evidence>
<keyword evidence="4 5" id="KW-0472">Membrane</keyword>
<comment type="caution">
    <text evidence="6">The sequence shown here is derived from an EMBL/GenBank/DDBJ whole genome shotgun (WGS) entry which is preliminary data.</text>
</comment>
<feature type="transmembrane region" description="Helical" evidence="5">
    <location>
        <begin position="12"/>
        <end position="35"/>
    </location>
</feature>
<dbReference type="InterPro" id="IPR006696">
    <property type="entry name" value="DUF423"/>
</dbReference>
<feature type="transmembrane region" description="Helical" evidence="5">
    <location>
        <begin position="73"/>
        <end position="93"/>
    </location>
</feature>
<reference evidence="6" key="1">
    <citation type="submission" date="2024-01" db="EMBL/GenBank/DDBJ databases">
        <authorList>
            <person name="Webb A."/>
        </authorList>
    </citation>
    <scope>NUCLEOTIDE SEQUENCE</scope>
    <source>
        <strain evidence="6">Pm1</strain>
    </source>
</reference>
<comment type="subcellular location">
    <subcellularLocation>
        <location evidence="1">Membrane</location>
        <topology evidence="1">Multi-pass membrane protein</topology>
    </subcellularLocation>
</comment>
<dbReference type="PANTHER" id="PTHR43461:SF1">
    <property type="entry name" value="TRANSMEMBRANE PROTEIN 256"/>
    <property type="match status" value="1"/>
</dbReference>
<dbReference type="PANTHER" id="PTHR43461">
    <property type="entry name" value="TRANSMEMBRANE PROTEIN 256"/>
    <property type="match status" value="1"/>
</dbReference>
<name>A0AAV1TIQ5_9STRA</name>
<dbReference type="EMBL" id="CAKLBY020000048">
    <property type="protein sequence ID" value="CAK7919362.1"/>
    <property type="molecule type" value="Genomic_DNA"/>
</dbReference>